<evidence type="ECO:0000256" key="1">
    <source>
        <dbReference type="SAM" id="MobiDB-lite"/>
    </source>
</evidence>
<dbReference type="GeneID" id="20667817"/>
<dbReference type="eggNOG" id="ENOG502R1MW">
    <property type="taxonomic scope" value="Eukaryota"/>
</dbReference>
<dbReference type="Proteomes" id="UP000030671">
    <property type="component" value="Unassembled WGS sequence"/>
</dbReference>
<gene>
    <name evidence="2" type="ORF">HETIRDRAFT_163019</name>
</gene>
<dbReference type="EMBL" id="KI925465">
    <property type="protein sequence ID" value="ETW76259.1"/>
    <property type="molecule type" value="Genomic_DNA"/>
</dbReference>
<dbReference type="RefSeq" id="XP_009552460.1">
    <property type="nucleotide sequence ID" value="XM_009554165.1"/>
</dbReference>
<dbReference type="HOGENOM" id="CLU_097242_0_0_1"/>
<reference evidence="2 3" key="1">
    <citation type="journal article" date="2012" name="New Phytol.">
        <title>Insight into trade-off between wood decay and parasitism from the genome of a fungal forest pathogen.</title>
        <authorList>
            <person name="Olson A."/>
            <person name="Aerts A."/>
            <person name="Asiegbu F."/>
            <person name="Belbahri L."/>
            <person name="Bouzid O."/>
            <person name="Broberg A."/>
            <person name="Canback B."/>
            <person name="Coutinho P.M."/>
            <person name="Cullen D."/>
            <person name="Dalman K."/>
            <person name="Deflorio G."/>
            <person name="van Diepen L.T."/>
            <person name="Dunand C."/>
            <person name="Duplessis S."/>
            <person name="Durling M."/>
            <person name="Gonthier P."/>
            <person name="Grimwood J."/>
            <person name="Fossdal C.G."/>
            <person name="Hansson D."/>
            <person name="Henrissat B."/>
            <person name="Hietala A."/>
            <person name="Himmelstrand K."/>
            <person name="Hoffmeister D."/>
            <person name="Hogberg N."/>
            <person name="James T.Y."/>
            <person name="Karlsson M."/>
            <person name="Kohler A."/>
            <person name="Kues U."/>
            <person name="Lee Y.H."/>
            <person name="Lin Y.C."/>
            <person name="Lind M."/>
            <person name="Lindquist E."/>
            <person name="Lombard V."/>
            <person name="Lucas S."/>
            <person name="Lunden K."/>
            <person name="Morin E."/>
            <person name="Murat C."/>
            <person name="Park J."/>
            <person name="Raffaello T."/>
            <person name="Rouze P."/>
            <person name="Salamov A."/>
            <person name="Schmutz J."/>
            <person name="Solheim H."/>
            <person name="Stahlberg J."/>
            <person name="Velez H."/>
            <person name="de Vries R.P."/>
            <person name="Wiebenga A."/>
            <person name="Woodward S."/>
            <person name="Yakovlev I."/>
            <person name="Garbelotto M."/>
            <person name="Martin F."/>
            <person name="Grigoriev I.V."/>
            <person name="Stenlid J."/>
        </authorList>
    </citation>
    <scope>NUCLEOTIDE SEQUENCE [LARGE SCALE GENOMIC DNA]</scope>
    <source>
        <strain evidence="2 3">TC 32-1</strain>
    </source>
</reference>
<sequence>MPAVNVNTVSPELELPVPFAPTQRKLTSEDYLRVFQYTPFNYLPKQLIPLRSHSMRAPLMHCGWTMDRLWKYAEDNGFVHSTATETFTEDELASAEFPPISESFVIDEGQCMSNALEDIGAKHGIKDILEFTEIERVVRDGKGGFISLYTNYTRKRAPPAEFVEKLRVALGEEEGPKWYLDSFRCYWEPKPELLFGGQSRKSATTPARSKFAKSRAH</sequence>
<accession>W4JS15</accession>
<dbReference type="AlphaFoldDB" id="W4JS15"/>
<evidence type="ECO:0000313" key="3">
    <source>
        <dbReference type="Proteomes" id="UP000030671"/>
    </source>
</evidence>
<name>W4JS15_HETIT</name>
<proteinExistence type="predicted"/>
<keyword evidence="3" id="KW-1185">Reference proteome</keyword>
<organism evidence="2 3">
    <name type="scientific">Heterobasidion irregulare (strain TC 32-1)</name>
    <dbReference type="NCBI Taxonomy" id="747525"/>
    <lineage>
        <taxon>Eukaryota</taxon>
        <taxon>Fungi</taxon>
        <taxon>Dikarya</taxon>
        <taxon>Basidiomycota</taxon>
        <taxon>Agaricomycotina</taxon>
        <taxon>Agaricomycetes</taxon>
        <taxon>Russulales</taxon>
        <taxon>Bondarzewiaceae</taxon>
        <taxon>Heterobasidion</taxon>
        <taxon>Heterobasidion annosum species complex</taxon>
    </lineage>
</organism>
<dbReference type="KEGG" id="hir:HETIRDRAFT_163019"/>
<dbReference type="InParanoid" id="W4JS15"/>
<feature type="region of interest" description="Disordered" evidence="1">
    <location>
        <begin position="197"/>
        <end position="217"/>
    </location>
</feature>
<evidence type="ECO:0000313" key="2">
    <source>
        <dbReference type="EMBL" id="ETW76259.1"/>
    </source>
</evidence>
<dbReference type="OrthoDB" id="2804369at2759"/>
<protein>
    <submittedName>
        <fullName evidence="2">Uncharacterized protein</fullName>
    </submittedName>
</protein>